<keyword evidence="1" id="KW-0812">Transmembrane</keyword>
<dbReference type="AlphaFoldDB" id="A0A267WLV1"/>
<evidence type="ECO:0000256" key="1">
    <source>
        <dbReference type="SAM" id="Phobius"/>
    </source>
</evidence>
<accession>A0A267WLV1</accession>
<dbReference type="EMBL" id="MNLB01000004">
    <property type="protein sequence ID" value="PAC73584.1"/>
    <property type="molecule type" value="Genomic_DNA"/>
</dbReference>
<keyword evidence="1" id="KW-1133">Transmembrane helix</keyword>
<feature type="transmembrane region" description="Helical" evidence="1">
    <location>
        <begin position="25"/>
        <end position="51"/>
    </location>
</feature>
<reference evidence="2 3" key="1">
    <citation type="journal article" date="2017" name="ISME J.">
        <title>Unveiling bifidobacterial biogeography across the mammalian branch of the tree of life.</title>
        <authorList>
            <person name="Milani C."/>
            <person name="Mangifesta M."/>
            <person name="Mancabelli L."/>
            <person name="Lugli G.A."/>
            <person name="James K."/>
            <person name="Duranti S."/>
            <person name="Turroni F."/>
            <person name="Ferrario C."/>
            <person name="Ossiprandi M.C."/>
            <person name="van Sinderen D."/>
            <person name="Ventura M."/>
        </authorList>
    </citation>
    <scope>NUCLEOTIDE SEQUENCE [LARGE SCALE GENOMIC DNA]</scope>
    <source>
        <strain evidence="2 3">1E</strain>
    </source>
</reference>
<sequence>MKPSEDRVMRQHNRDAEFYMRRSRFWLKVSVIGYAVAVVCELICLVGNLAVGDAFRIPAFLSLVVFSSAFAVELALLLSWGD</sequence>
<evidence type="ECO:0000313" key="2">
    <source>
        <dbReference type="EMBL" id="PAC73584.1"/>
    </source>
</evidence>
<name>A0A267WLV1_BIFPS</name>
<dbReference type="RefSeq" id="WP_095279549.1">
    <property type="nucleotide sequence ID" value="NZ_MNLB01000004.1"/>
</dbReference>
<proteinExistence type="predicted"/>
<evidence type="ECO:0000313" key="3">
    <source>
        <dbReference type="Proteomes" id="UP000216789"/>
    </source>
</evidence>
<keyword evidence="1" id="KW-0472">Membrane</keyword>
<organism evidence="2 3">
    <name type="scientific">Bifidobacterium pseudocatenulatum</name>
    <dbReference type="NCBI Taxonomy" id="28026"/>
    <lineage>
        <taxon>Bacteria</taxon>
        <taxon>Bacillati</taxon>
        <taxon>Actinomycetota</taxon>
        <taxon>Actinomycetes</taxon>
        <taxon>Bifidobacteriales</taxon>
        <taxon>Bifidobacteriaceae</taxon>
        <taxon>Bifidobacterium</taxon>
    </lineage>
</organism>
<gene>
    <name evidence="2" type="ORF">BPS1E_0976</name>
</gene>
<dbReference type="Proteomes" id="UP000216789">
    <property type="component" value="Unassembled WGS sequence"/>
</dbReference>
<protein>
    <submittedName>
        <fullName evidence="2">Uncharacterized protein</fullName>
    </submittedName>
</protein>
<feature type="transmembrane region" description="Helical" evidence="1">
    <location>
        <begin position="57"/>
        <end position="80"/>
    </location>
</feature>
<comment type="caution">
    <text evidence="2">The sequence shown here is derived from an EMBL/GenBank/DDBJ whole genome shotgun (WGS) entry which is preliminary data.</text>
</comment>